<dbReference type="SUPFAM" id="SSF53639">
    <property type="entry name" value="AraD/HMP-PK domain-like"/>
    <property type="match status" value="1"/>
</dbReference>
<evidence type="ECO:0000256" key="2">
    <source>
        <dbReference type="SAM" id="MobiDB-lite"/>
    </source>
</evidence>
<evidence type="ECO:0000313" key="5">
    <source>
        <dbReference type="Proteomes" id="UP000442707"/>
    </source>
</evidence>
<sequence length="305" mass="33243">MRRSSRDDHALPPGPARSISAAHPTTRGMHTMKGSIVLVNDTDDPEITRSIAQERQHRLTQLIAALRLFSRWGYDEGEGFAGHFACRDPEVTNAFWVNPVGVHLSMVDVDDLVLLDYDGNVLAGRHPVNIGALVLHSSVHAARPDVVASAHFHSPYGRIWASTGRILPATSQDTCAFYQDQAVDHFFGGLPHTFEDGRATAEALGGLNTLILKYHGLLTVGASVEAAAWRYITLERACKAQVLSAGLGPLEPIPHDVALKTQRYVASEESACVQFQPLYDYIEHVDGAWTTEASRMPVVPAPTPV</sequence>
<gene>
    <name evidence="4" type="ORF">F7R91_37640</name>
</gene>
<dbReference type="InterPro" id="IPR036409">
    <property type="entry name" value="Aldolase_II/adducin_N_sf"/>
</dbReference>
<dbReference type="GO" id="GO:0005856">
    <property type="term" value="C:cytoskeleton"/>
    <property type="evidence" value="ECO:0007669"/>
    <property type="project" value="TreeGrafter"/>
</dbReference>
<accession>A0A6H9UQD1</accession>
<protein>
    <submittedName>
        <fullName evidence="4">Class II aldolase/adducin family protein</fullName>
    </submittedName>
</protein>
<feature type="region of interest" description="Disordered" evidence="2">
    <location>
        <begin position="1"/>
        <end position="27"/>
    </location>
</feature>
<dbReference type="InterPro" id="IPR051017">
    <property type="entry name" value="Aldolase-II_Adducin_sf"/>
</dbReference>
<reference evidence="4 5" key="1">
    <citation type="submission" date="2019-09" db="EMBL/GenBank/DDBJ databases">
        <title>Screening of Novel Bioactive Compounds from Soil-Associated.</title>
        <authorList>
            <person name="Zhao S."/>
        </authorList>
    </citation>
    <scope>NUCLEOTIDE SEQUENCE [LARGE SCALE GENOMIC DNA]</scope>
    <source>
        <strain evidence="4 5">HIT-DPA4</strain>
    </source>
</reference>
<comment type="caution">
    <text evidence="4">The sequence shown here is derived from an EMBL/GenBank/DDBJ whole genome shotgun (WGS) entry which is preliminary data.</text>
</comment>
<dbReference type="AlphaFoldDB" id="A0A6H9UQD1"/>
<evidence type="ECO:0000313" key="4">
    <source>
        <dbReference type="EMBL" id="KAB1140003.1"/>
    </source>
</evidence>
<dbReference type="Proteomes" id="UP000442707">
    <property type="component" value="Unassembled WGS sequence"/>
</dbReference>
<dbReference type="InterPro" id="IPR001303">
    <property type="entry name" value="Aldolase_II/adducin_N"/>
</dbReference>
<organism evidence="4 5">
    <name type="scientific">Streptomyces luteolifulvus</name>
    <dbReference type="NCBI Taxonomy" id="2615112"/>
    <lineage>
        <taxon>Bacteria</taxon>
        <taxon>Bacillati</taxon>
        <taxon>Actinomycetota</taxon>
        <taxon>Actinomycetes</taxon>
        <taxon>Kitasatosporales</taxon>
        <taxon>Streptomycetaceae</taxon>
        <taxon>Streptomyces</taxon>
    </lineage>
</organism>
<dbReference type="Gene3D" id="3.40.225.10">
    <property type="entry name" value="Class II aldolase/adducin N-terminal domain"/>
    <property type="match status" value="1"/>
</dbReference>
<dbReference type="PANTHER" id="PTHR10672:SF3">
    <property type="entry name" value="PROTEIN HU-LI TAI SHAO"/>
    <property type="match status" value="1"/>
</dbReference>
<dbReference type="SMART" id="SM01007">
    <property type="entry name" value="Aldolase_II"/>
    <property type="match status" value="1"/>
</dbReference>
<evidence type="ECO:0000259" key="3">
    <source>
        <dbReference type="SMART" id="SM01007"/>
    </source>
</evidence>
<feature type="compositionally biased region" description="Basic and acidic residues" evidence="2">
    <location>
        <begin position="1"/>
        <end position="10"/>
    </location>
</feature>
<comment type="similarity">
    <text evidence="1">Belongs to the aldolase class II family.</text>
</comment>
<name>A0A6H9UQD1_9ACTN</name>
<dbReference type="GO" id="GO:0051015">
    <property type="term" value="F:actin filament binding"/>
    <property type="evidence" value="ECO:0007669"/>
    <property type="project" value="TreeGrafter"/>
</dbReference>
<dbReference type="NCBIfam" id="NF004855">
    <property type="entry name" value="PRK06208.1"/>
    <property type="match status" value="1"/>
</dbReference>
<dbReference type="EMBL" id="VZRB01000048">
    <property type="protein sequence ID" value="KAB1140003.1"/>
    <property type="molecule type" value="Genomic_DNA"/>
</dbReference>
<evidence type="ECO:0000256" key="1">
    <source>
        <dbReference type="ARBA" id="ARBA00037961"/>
    </source>
</evidence>
<feature type="domain" description="Class II aldolase/adducin N-terminal" evidence="3">
    <location>
        <begin position="60"/>
        <end position="242"/>
    </location>
</feature>
<dbReference type="PANTHER" id="PTHR10672">
    <property type="entry name" value="ADDUCIN"/>
    <property type="match status" value="1"/>
</dbReference>
<dbReference type="Pfam" id="PF00596">
    <property type="entry name" value="Aldolase_II"/>
    <property type="match status" value="1"/>
</dbReference>
<keyword evidence="5" id="KW-1185">Reference proteome</keyword>
<proteinExistence type="inferred from homology"/>